<keyword evidence="3" id="KW-1185">Reference proteome</keyword>
<accession>A0A4V2JC49</accession>
<organism evidence="2 3">
    <name type="scientific">Paracoccus subflavus</name>
    <dbReference type="NCBI Taxonomy" id="2528244"/>
    <lineage>
        <taxon>Bacteria</taxon>
        <taxon>Pseudomonadati</taxon>
        <taxon>Pseudomonadota</taxon>
        <taxon>Alphaproteobacteria</taxon>
        <taxon>Rhodobacterales</taxon>
        <taxon>Paracoccaceae</taxon>
        <taxon>Paracoccus</taxon>
    </lineage>
</organism>
<dbReference type="AlphaFoldDB" id="A0A4V2JC49"/>
<dbReference type="InterPro" id="IPR007024">
    <property type="entry name" value="BLUF_domain"/>
</dbReference>
<evidence type="ECO:0000259" key="1">
    <source>
        <dbReference type="PROSITE" id="PS50925"/>
    </source>
</evidence>
<dbReference type="SUPFAM" id="SSF54975">
    <property type="entry name" value="Acylphosphatase/BLUF domain-like"/>
    <property type="match status" value="1"/>
</dbReference>
<dbReference type="Proteomes" id="UP000293520">
    <property type="component" value="Unassembled WGS sequence"/>
</dbReference>
<dbReference type="OrthoDB" id="196105at2"/>
<proteinExistence type="predicted"/>
<dbReference type="EMBL" id="SISK01000007">
    <property type="protein sequence ID" value="TBN39393.1"/>
    <property type="molecule type" value="Genomic_DNA"/>
</dbReference>
<reference evidence="2 3" key="1">
    <citation type="submission" date="2019-02" db="EMBL/GenBank/DDBJ databases">
        <title>Paracoccus subflavus sp. nov., isolated from marine sediment of the Pacific Ocean.</title>
        <authorList>
            <person name="Zhang G."/>
        </authorList>
    </citation>
    <scope>NUCLEOTIDE SEQUENCE [LARGE SCALE GENOMIC DNA]</scope>
    <source>
        <strain evidence="2 3">GY0581</strain>
    </source>
</reference>
<protein>
    <submittedName>
        <fullName evidence="2">BLUF domain-containing protein</fullName>
    </submittedName>
</protein>
<dbReference type="SMART" id="SM01034">
    <property type="entry name" value="BLUF"/>
    <property type="match status" value="1"/>
</dbReference>
<sequence>MQDHSPADRLWSPATDNKLGYCLYRSMAQPDLDSAGIDKILEKARHRNRTRGLTGCLHYENGMFFQWLEGPWQQVFQLLDILRDDDRHLNMTILDQGTLTERLFEGWEMHFSDPKAASLFDWLADWGNRTDDHQAYVSRVNAFLHSLKAG</sequence>
<gene>
    <name evidence="2" type="ORF">EYE42_10195</name>
</gene>
<name>A0A4V2JC49_9RHOB</name>
<dbReference type="InterPro" id="IPR036046">
    <property type="entry name" value="Acylphosphatase-like_dom_sf"/>
</dbReference>
<dbReference type="RefSeq" id="WP_130991227.1">
    <property type="nucleotide sequence ID" value="NZ_SISK01000007.1"/>
</dbReference>
<dbReference type="Gene3D" id="3.30.70.100">
    <property type="match status" value="1"/>
</dbReference>
<dbReference type="Pfam" id="PF04940">
    <property type="entry name" value="BLUF"/>
    <property type="match status" value="1"/>
</dbReference>
<dbReference type="PROSITE" id="PS50925">
    <property type="entry name" value="BLUF"/>
    <property type="match status" value="1"/>
</dbReference>
<comment type="caution">
    <text evidence="2">The sequence shown here is derived from an EMBL/GenBank/DDBJ whole genome shotgun (WGS) entry which is preliminary data.</text>
</comment>
<dbReference type="GO" id="GO:0009882">
    <property type="term" value="F:blue light photoreceptor activity"/>
    <property type="evidence" value="ECO:0007669"/>
    <property type="project" value="InterPro"/>
</dbReference>
<dbReference type="GO" id="GO:0071949">
    <property type="term" value="F:FAD binding"/>
    <property type="evidence" value="ECO:0007669"/>
    <property type="project" value="InterPro"/>
</dbReference>
<evidence type="ECO:0000313" key="3">
    <source>
        <dbReference type="Proteomes" id="UP000293520"/>
    </source>
</evidence>
<feature type="domain" description="BLUF" evidence="1">
    <location>
        <begin position="19"/>
        <end position="110"/>
    </location>
</feature>
<evidence type="ECO:0000313" key="2">
    <source>
        <dbReference type="EMBL" id="TBN39393.1"/>
    </source>
</evidence>